<keyword evidence="3" id="KW-1185">Reference proteome</keyword>
<evidence type="ECO:0000256" key="1">
    <source>
        <dbReference type="SAM" id="Phobius"/>
    </source>
</evidence>
<keyword evidence="1" id="KW-0472">Membrane</keyword>
<comment type="caution">
    <text evidence="2">The sequence shown here is derived from an EMBL/GenBank/DDBJ whole genome shotgun (WGS) entry which is preliminary data.</text>
</comment>
<evidence type="ECO:0000313" key="2">
    <source>
        <dbReference type="EMBL" id="TWD81744.1"/>
    </source>
</evidence>
<name>A0A561BS78_9ACTN</name>
<keyword evidence="1" id="KW-0812">Transmembrane</keyword>
<protein>
    <submittedName>
        <fullName evidence="2">Uncharacterized protein</fullName>
    </submittedName>
</protein>
<proteinExistence type="predicted"/>
<dbReference type="AlphaFoldDB" id="A0A561BS78"/>
<feature type="transmembrane region" description="Helical" evidence="1">
    <location>
        <begin position="6"/>
        <end position="23"/>
    </location>
</feature>
<organism evidence="2 3">
    <name type="scientific">Kribbella amoyensis</name>
    <dbReference type="NCBI Taxonomy" id="996641"/>
    <lineage>
        <taxon>Bacteria</taxon>
        <taxon>Bacillati</taxon>
        <taxon>Actinomycetota</taxon>
        <taxon>Actinomycetes</taxon>
        <taxon>Propionibacteriales</taxon>
        <taxon>Kribbellaceae</taxon>
        <taxon>Kribbella</taxon>
    </lineage>
</organism>
<feature type="transmembrane region" description="Helical" evidence="1">
    <location>
        <begin position="30"/>
        <end position="48"/>
    </location>
</feature>
<dbReference type="EMBL" id="VIVK01000001">
    <property type="protein sequence ID" value="TWD81744.1"/>
    <property type="molecule type" value="Genomic_DNA"/>
</dbReference>
<reference evidence="2 3" key="1">
    <citation type="submission" date="2019-06" db="EMBL/GenBank/DDBJ databases">
        <title>Sequencing the genomes of 1000 actinobacteria strains.</title>
        <authorList>
            <person name="Klenk H.-P."/>
        </authorList>
    </citation>
    <scope>NUCLEOTIDE SEQUENCE [LARGE SCALE GENOMIC DNA]</scope>
    <source>
        <strain evidence="2 3">DSM 24683</strain>
    </source>
</reference>
<keyword evidence="1" id="KW-1133">Transmembrane helix</keyword>
<gene>
    <name evidence="2" type="ORF">FB561_2866</name>
</gene>
<dbReference type="RefSeq" id="WP_170284669.1">
    <property type="nucleotide sequence ID" value="NZ_VIVK01000001.1"/>
</dbReference>
<sequence length="49" mass="5156">MPWDSLLTIVGLAISVWGVVAAVRYQLIRGSALILGGLLLGLLGSTYLD</sequence>
<dbReference type="Proteomes" id="UP000318380">
    <property type="component" value="Unassembled WGS sequence"/>
</dbReference>
<evidence type="ECO:0000313" key="3">
    <source>
        <dbReference type="Proteomes" id="UP000318380"/>
    </source>
</evidence>
<accession>A0A561BS78</accession>